<evidence type="ECO:0000313" key="2">
    <source>
        <dbReference type="EMBL" id="PRY44966.1"/>
    </source>
</evidence>
<protein>
    <submittedName>
        <fullName evidence="2">Anti-anti-sigma factor</fullName>
    </submittedName>
</protein>
<organism evidence="2 3">
    <name type="scientific">Umezawaea tangerina</name>
    <dbReference type="NCBI Taxonomy" id="84725"/>
    <lineage>
        <taxon>Bacteria</taxon>
        <taxon>Bacillati</taxon>
        <taxon>Actinomycetota</taxon>
        <taxon>Actinomycetes</taxon>
        <taxon>Pseudonocardiales</taxon>
        <taxon>Pseudonocardiaceae</taxon>
        <taxon>Umezawaea</taxon>
    </lineage>
</organism>
<reference evidence="2 3" key="1">
    <citation type="submission" date="2018-03" db="EMBL/GenBank/DDBJ databases">
        <title>Genomic Encyclopedia of Archaeal and Bacterial Type Strains, Phase II (KMG-II): from individual species to whole genera.</title>
        <authorList>
            <person name="Goeker M."/>
        </authorList>
    </citation>
    <scope>NUCLEOTIDE SEQUENCE [LARGE SCALE GENOMIC DNA]</scope>
    <source>
        <strain evidence="2 3">DSM 44720</strain>
    </source>
</reference>
<dbReference type="PANTHER" id="PTHR33495">
    <property type="entry name" value="ANTI-SIGMA FACTOR ANTAGONIST TM_1081-RELATED-RELATED"/>
    <property type="match status" value="1"/>
</dbReference>
<dbReference type="AlphaFoldDB" id="A0A2T0TGZ3"/>
<name>A0A2T0TGZ3_9PSEU</name>
<dbReference type="PANTHER" id="PTHR33495:SF2">
    <property type="entry name" value="ANTI-SIGMA FACTOR ANTAGONIST TM_1081-RELATED"/>
    <property type="match status" value="1"/>
</dbReference>
<dbReference type="PROSITE" id="PS50801">
    <property type="entry name" value="STAS"/>
    <property type="match status" value="1"/>
</dbReference>
<evidence type="ECO:0000259" key="1">
    <source>
        <dbReference type="PROSITE" id="PS50801"/>
    </source>
</evidence>
<dbReference type="Pfam" id="PF13466">
    <property type="entry name" value="STAS_2"/>
    <property type="match status" value="1"/>
</dbReference>
<dbReference type="SUPFAM" id="SSF52091">
    <property type="entry name" value="SpoIIaa-like"/>
    <property type="match status" value="1"/>
</dbReference>
<dbReference type="Proteomes" id="UP000239494">
    <property type="component" value="Unassembled WGS sequence"/>
</dbReference>
<dbReference type="GO" id="GO:0043856">
    <property type="term" value="F:anti-sigma factor antagonist activity"/>
    <property type="evidence" value="ECO:0007669"/>
    <property type="project" value="TreeGrafter"/>
</dbReference>
<dbReference type="InterPro" id="IPR036513">
    <property type="entry name" value="STAS_dom_sf"/>
</dbReference>
<accession>A0A2T0TGZ3</accession>
<dbReference type="Gene3D" id="3.30.750.24">
    <property type="entry name" value="STAS domain"/>
    <property type="match status" value="1"/>
</dbReference>
<sequence length="115" mass="12308">MLLTEDVLPTGRVRCSFDEDLPRVAMTGEVDMDTDPQFDAAYAELSGRTPTHVVVDLAGVTFLSCAGLAFMARLNVLLGRTGHRVWIVSPSRASARVLGLTGFAWDTDLPVAASA</sequence>
<dbReference type="RefSeq" id="WP_170155756.1">
    <property type="nucleotide sequence ID" value="NZ_PVTF01000002.1"/>
</dbReference>
<feature type="domain" description="STAS" evidence="1">
    <location>
        <begin position="24"/>
        <end position="115"/>
    </location>
</feature>
<gene>
    <name evidence="2" type="ORF">CLV43_102531</name>
</gene>
<proteinExistence type="predicted"/>
<keyword evidence="3" id="KW-1185">Reference proteome</keyword>
<dbReference type="InterPro" id="IPR002645">
    <property type="entry name" value="STAS_dom"/>
</dbReference>
<comment type="caution">
    <text evidence="2">The sequence shown here is derived from an EMBL/GenBank/DDBJ whole genome shotgun (WGS) entry which is preliminary data.</text>
</comment>
<dbReference type="CDD" id="cd07043">
    <property type="entry name" value="STAS_anti-anti-sigma_factors"/>
    <property type="match status" value="1"/>
</dbReference>
<dbReference type="InterPro" id="IPR058548">
    <property type="entry name" value="MlaB-like_STAS"/>
</dbReference>
<evidence type="ECO:0000313" key="3">
    <source>
        <dbReference type="Proteomes" id="UP000239494"/>
    </source>
</evidence>
<dbReference type="EMBL" id="PVTF01000002">
    <property type="protein sequence ID" value="PRY44966.1"/>
    <property type="molecule type" value="Genomic_DNA"/>
</dbReference>